<organism evidence="2">
    <name type="scientific">Amblyomma triste</name>
    <name type="common">Neotropical tick</name>
    <dbReference type="NCBI Taxonomy" id="251400"/>
    <lineage>
        <taxon>Eukaryota</taxon>
        <taxon>Metazoa</taxon>
        <taxon>Ecdysozoa</taxon>
        <taxon>Arthropoda</taxon>
        <taxon>Chelicerata</taxon>
        <taxon>Arachnida</taxon>
        <taxon>Acari</taxon>
        <taxon>Parasitiformes</taxon>
        <taxon>Ixodida</taxon>
        <taxon>Ixodoidea</taxon>
        <taxon>Ixodidae</taxon>
        <taxon>Amblyomminae</taxon>
        <taxon>Amblyomma</taxon>
    </lineage>
</organism>
<dbReference type="InterPro" id="IPR012674">
    <property type="entry name" value="Calycin"/>
</dbReference>
<sequence length="205" mass="23531">MHFWFCFLYFFAVIMCANAESSDKQVNEKAVRTRPRSPVTPFEFLSSPQIYLLRTNATLPGFQCIQARTLSKDKNSRTLFQKVYVKITSSKKWITINATYEPALREGRRVRRLFTSFDCGTNTTTNYAFPVSTTKRACTIAKKEKGSSSKGFHHSCELWVTDVYLNNTNSQELKFCDQMFNSKCSVNSGQLFDAKSCRDLARDLL</sequence>
<name>A0A023G9R9_AMBTT</name>
<dbReference type="GO" id="GO:0030682">
    <property type="term" value="P:symbiont-mediated perturbation of host defenses"/>
    <property type="evidence" value="ECO:0007669"/>
    <property type="project" value="InterPro"/>
</dbReference>
<feature type="chain" id="PRO_5001518435" evidence="1">
    <location>
        <begin position="20"/>
        <end position="205"/>
    </location>
</feature>
<evidence type="ECO:0000313" key="2">
    <source>
        <dbReference type="EMBL" id="JAC30971.1"/>
    </source>
</evidence>
<reference evidence="2" key="1">
    <citation type="submission" date="2014-03" db="EMBL/GenBank/DDBJ databases">
        <title>The sialotranscriptome of Amblyomma triste, Amblyomma parvum and Amblyomma cajennense ticks, uncovered by 454-based RNA-seq.</title>
        <authorList>
            <person name="Garcia G.R."/>
            <person name="Gardinassi L.G."/>
            <person name="Ribeiro J.M."/>
            <person name="Anatriello E."/>
            <person name="Ferreira B.R."/>
            <person name="Moreira H.N."/>
            <person name="Mafra C."/>
            <person name="Olegario M.M."/>
            <person name="Szabo P.J."/>
            <person name="Miranda-Santos I.K."/>
            <person name="Maruyama S.R."/>
        </authorList>
    </citation>
    <scope>NUCLEOTIDE SEQUENCE</scope>
    <source>
        <strain evidence="2">Mato Grasso do Sul</strain>
        <tissue evidence="2">Salivary glands</tissue>
    </source>
</reference>
<evidence type="ECO:0000256" key="1">
    <source>
        <dbReference type="SAM" id="SignalP"/>
    </source>
</evidence>
<dbReference type="InterPro" id="IPR002970">
    <property type="entry name" value="Tick_his-bd"/>
</dbReference>
<dbReference type="Pfam" id="PF02098">
    <property type="entry name" value="His_binding"/>
    <property type="match status" value="1"/>
</dbReference>
<keyword evidence="1" id="KW-0732">Signal</keyword>
<dbReference type="EMBL" id="GBBM01004447">
    <property type="protein sequence ID" value="JAC30971.1"/>
    <property type="molecule type" value="mRNA"/>
</dbReference>
<feature type="signal peptide" evidence="1">
    <location>
        <begin position="1"/>
        <end position="19"/>
    </location>
</feature>
<dbReference type="GO" id="GO:0043176">
    <property type="term" value="F:amine binding"/>
    <property type="evidence" value="ECO:0007669"/>
    <property type="project" value="InterPro"/>
</dbReference>
<dbReference type="AlphaFoldDB" id="A0A023G9R9"/>
<protein>
    <submittedName>
        <fullName evidence="2">Putative lipocalin</fullName>
    </submittedName>
</protein>
<dbReference type="Gene3D" id="2.40.128.20">
    <property type="match status" value="1"/>
</dbReference>
<dbReference type="SUPFAM" id="SSF50814">
    <property type="entry name" value="Lipocalins"/>
    <property type="match status" value="1"/>
</dbReference>
<accession>A0A023G9R9</accession>
<proteinExistence type="evidence at transcript level"/>